<comment type="caution">
    <text evidence="1">The sequence shown here is derived from an EMBL/GenBank/DDBJ whole genome shotgun (WGS) entry which is preliminary data.</text>
</comment>
<proteinExistence type="predicted"/>
<organism evidence="1 2">
    <name type="scientific">Bacillus licheniformis</name>
    <dbReference type="NCBI Taxonomy" id="1402"/>
    <lineage>
        <taxon>Bacteria</taxon>
        <taxon>Bacillati</taxon>
        <taxon>Bacillota</taxon>
        <taxon>Bacilli</taxon>
        <taxon>Bacillales</taxon>
        <taxon>Bacillaceae</taxon>
        <taxon>Bacillus</taxon>
    </lineage>
</organism>
<gene>
    <name evidence="1" type="ORF">CHCC16736_2360</name>
</gene>
<accession>A0A8B5Y638</accession>
<name>A0A8B5Y638_BACLI</name>
<dbReference type="AlphaFoldDB" id="A0A8B5Y638"/>
<reference evidence="1 2" key="1">
    <citation type="submission" date="2019-06" db="EMBL/GenBank/DDBJ databases">
        <title>Genome sequence analysis of &gt;100 Bacillus licheniformis strains suggests intrinsic resistance to this species.</title>
        <authorList>
            <person name="Wels M."/>
            <person name="Siezen R.J."/>
            <person name="Johansen E."/>
            <person name="Stuer-Lauridsen B."/>
            <person name="Bjerre K."/>
            <person name="Nielsen B.K.K."/>
        </authorList>
    </citation>
    <scope>NUCLEOTIDE SEQUENCE [LARGE SCALE GENOMIC DNA]</scope>
    <source>
        <strain evidence="1 2">BAC-16736</strain>
    </source>
</reference>
<evidence type="ECO:0000313" key="2">
    <source>
        <dbReference type="Proteomes" id="UP000435910"/>
    </source>
</evidence>
<sequence length="87" mass="9838">MFAILALSPILHNLAVFFFTIGKKNEKKLPVSAASARVSIYFCGFAPAIPFKTYPINKLYVLTAASRKNIVIRDSPSYNENVYHHYK</sequence>
<dbReference type="EMBL" id="NILC01000033">
    <property type="protein sequence ID" value="TWL21076.1"/>
    <property type="molecule type" value="Genomic_DNA"/>
</dbReference>
<protein>
    <submittedName>
        <fullName evidence="1">Uncharacterized protein</fullName>
    </submittedName>
</protein>
<dbReference type="Proteomes" id="UP000435910">
    <property type="component" value="Unassembled WGS sequence"/>
</dbReference>
<evidence type="ECO:0000313" key="1">
    <source>
        <dbReference type="EMBL" id="TWL21076.1"/>
    </source>
</evidence>